<comment type="subunit">
    <text evidence="2 8">Tetramer of two alpha and two beta chains.</text>
</comment>
<keyword evidence="11" id="KW-1185">Reference proteome</keyword>
<dbReference type="Pfam" id="PF00290">
    <property type="entry name" value="Trp_syntA"/>
    <property type="match status" value="1"/>
</dbReference>
<organism evidence="10 11">
    <name type="scientific">Kordiimonas lipolytica</name>
    <dbReference type="NCBI Taxonomy" id="1662421"/>
    <lineage>
        <taxon>Bacteria</taxon>
        <taxon>Pseudomonadati</taxon>
        <taxon>Pseudomonadota</taxon>
        <taxon>Alphaproteobacteria</taxon>
        <taxon>Kordiimonadales</taxon>
        <taxon>Kordiimonadaceae</taxon>
        <taxon>Kordiimonas</taxon>
    </lineage>
</organism>
<dbReference type="PANTHER" id="PTHR43406">
    <property type="entry name" value="TRYPTOPHAN SYNTHASE, ALPHA CHAIN"/>
    <property type="match status" value="1"/>
</dbReference>
<evidence type="ECO:0000256" key="7">
    <source>
        <dbReference type="ARBA" id="ARBA00049047"/>
    </source>
</evidence>
<evidence type="ECO:0000256" key="6">
    <source>
        <dbReference type="ARBA" id="ARBA00023239"/>
    </source>
</evidence>
<keyword evidence="3 8" id="KW-0028">Amino-acid biosynthesis</keyword>
<keyword evidence="6 8" id="KW-0456">Lyase</keyword>
<name>A0ABV8UE87_9PROT</name>
<dbReference type="GO" id="GO:0004834">
    <property type="term" value="F:tryptophan synthase activity"/>
    <property type="evidence" value="ECO:0007669"/>
    <property type="project" value="UniProtKB-EC"/>
</dbReference>
<dbReference type="CDD" id="cd04724">
    <property type="entry name" value="Tryptophan_synthase_alpha"/>
    <property type="match status" value="1"/>
</dbReference>
<dbReference type="Proteomes" id="UP001595776">
    <property type="component" value="Unassembled WGS sequence"/>
</dbReference>
<evidence type="ECO:0000256" key="4">
    <source>
        <dbReference type="ARBA" id="ARBA00022822"/>
    </source>
</evidence>
<dbReference type="InterPro" id="IPR011060">
    <property type="entry name" value="RibuloseP-bd_barrel"/>
</dbReference>
<comment type="pathway">
    <text evidence="1 8">Amino-acid biosynthesis; L-tryptophan biosynthesis; L-tryptophan from chorismate: step 5/5.</text>
</comment>
<accession>A0ABV8UE87</accession>
<dbReference type="Gene3D" id="3.20.20.70">
    <property type="entry name" value="Aldolase class I"/>
    <property type="match status" value="1"/>
</dbReference>
<evidence type="ECO:0000313" key="11">
    <source>
        <dbReference type="Proteomes" id="UP001595776"/>
    </source>
</evidence>
<evidence type="ECO:0000256" key="1">
    <source>
        <dbReference type="ARBA" id="ARBA00004733"/>
    </source>
</evidence>
<comment type="similarity">
    <text evidence="8 9">Belongs to the TrpA family.</text>
</comment>
<evidence type="ECO:0000256" key="2">
    <source>
        <dbReference type="ARBA" id="ARBA00011270"/>
    </source>
</evidence>
<evidence type="ECO:0000256" key="9">
    <source>
        <dbReference type="RuleBase" id="RU003662"/>
    </source>
</evidence>
<feature type="active site" description="Proton acceptor" evidence="8">
    <location>
        <position position="49"/>
    </location>
</feature>
<dbReference type="EMBL" id="JBHSCR010000014">
    <property type="protein sequence ID" value="MFC4348784.1"/>
    <property type="molecule type" value="Genomic_DNA"/>
</dbReference>
<dbReference type="InterPro" id="IPR013785">
    <property type="entry name" value="Aldolase_TIM"/>
</dbReference>
<comment type="catalytic activity">
    <reaction evidence="7 8">
        <text>(1S,2R)-1-C-(indol-3-yl)glycerol 3-phosphate + L-serine = D-glyceraldehyde 3-phosphate + L-tryptophan + H2O</text>
        <dbReference type="Rhea" id="RHEA:10532"/>
        <dbReference type="ChEBI" id="CHEBI:15377"/>
        <dbReference type="ChEBI" id="CHEBI:33384"/>
        <dbReference type="ChEBI" id="CHEBI:57912"/>
        <dbReference type="ChEBI" id="CHEBI:58866"/>
        <dbReference type="ChEBI" id="CHEBI:59776"/>
        <dbReference type="EC" id="4.2.1.20"/>
    </reaction>
</comment>
<gene>
    <name evidence="8 10" type="primary">trpA</name>
    <name evidence="10" type="ORF">ACFO5Q_13100</name>
</gene>
<comment type="function">
    <text evidence="8">The alpha subunit is responsible for the aldol cleavage of indoleglycerol phosphate to indole and glyceraldehyde 3-phosphate.</text>
</comment>
<dbReference type="InterPro" id="IPR002028">
    <property type="entry name" value="Trp_synthase_suA"/>
</dbReference>
<evidence type="ECO:0000313" key="10">
    <source>
        <dbReference type="EMBL" id="MFC4348784.1"/>
    </source>
</evidence>
<keyword evidence="5 8" id="KW-0057">Aromatic amino acid biosynthesis</keyword>
<protein>
    <recommendedName>
        <fullName evidence="8">Tryptophan synthase alpha chain</fullName>
        <ecNumber evidence="8">4.2.1.20</ecNumber>
    </recommendedName>
</protein>
<dbReference type="EC" id="4.2.1.20" evidence="8"/>
<evidence type="ECO:0000256" key="8">
    <source>
        <dbReference type="HAMAP-Rule" id="MF_00131"/>
    </source>
</evidence>
<sequence length="275" mass="28804">MSRLSNCFERMAAEKRAAFVTFVTAGDPTHETSMEIVKGLPGAGADIIELGMPFTDPSADGPAIDKAAQRALKAGANMNRTLEIVREFRKDDNSTPIVLMGYFNPIYAYGTEKFCTDAAAAGVDGLIVVDLPPEEDEELRLPANAAGIDVIRLATPTSDDARLPTVLDGASGFVYYVAVAGVTGGKSATADDIESAVMRIKSHTDLPVAVGFGIRTPEQAEAIARVADGAVVGSAIVSLIETGLDDTHMPKEGMVKDVLDFTGKLAEGVRAGTKG</sequence>
<proteinExistence type="inferred from homology"/>
<comment type="caution">
    <text evidence="10">The sequence shown here is derived from an EMBL/GenBank/DDBJ whole genome shotgun (WGS) entry which is preliminary data.</text>
</comment>
<evidence type="ECO:0000256" key="5">
    <source>
        <dbReference type="ARBA" id="ARBA00023141"/>
    </source>
</evidence>
<dbReference type="RefSeq" id="WP_068143329.1">
    <property type="nucleotide sequence ID" value="NZ_JBHSCR010000014.1"/>
</dbReference>
<reference evidence="11" key="1">
    <citation type="journal article" date="2019" name="Int. J. Syst. Evol. Microbiol.">
        <title>The Global Catalogue of Microorganisms (GCM) 10K type strain sequencing project: providing services to taxonomists for standard genome sequencing and annotation.</title>
        <authorList>
            <consortium name="The Broad Institute Genomics Platform"/>
            <consortium name="The Broad Institute Genome Sequencing Center for Infectious Disease"/>
            <person name="Wu L."/>
            <person name="Ma J."/>
        </authorList>
    </citation>
    <scope>NUCLEOTIDE SEQUENCE [LARGE SCALE GENOMIC DNA]</scope>
    <source>
        <strain evidence="11">CGMCC 1.15304</strain>
    </source>
</reference>
<dbReference type="NCBIfam" id="TIGR00262">
    <property type="entry name" value="trpA"/>
    <property type="match status" value="1"/>
</dbReference>
<dbReference type="HAMAP" id="MF_00131">
    <property type="entry name" value="Trp_synth_alpha"/>
    <property type="match status" value="1"/>
</dbReference>
<feature type="active site" description="Proton acceptor" evidence="8">
    <location>
        <position position="60"/>
    </location>
</feature>
<dbReference type="PANTHER" id="PTHR43406:SF1">
    <property type="entry name" value="TRYPTOPHAN SYNTHASE ALPHA CHAIN, CHLOROPLASTIC"/>
    <property type="match status" value="1"/>
</dbReference>
<dbReference type="SUPFAM" id="SSF51366">
    <property type="entry name" value="Ribulose-phoshate binding barrel"/>
    <property type="match status" value="1"/>
</dbReference>
<evidence type="ECO:0000256" key="3">
    <source>
        <dbReference type="ARBA" id="ARBA00022605"/>
    </source>
</evidence>
<keyword evidence="4 8" id="KW-0822">Tryptophan biosynthesis</keyword>